<dbReference type="PANTHER" id="PTHR45782:SF4">
    <property type="entry name" value="MITOCHONDRIAL RIBOSOME-ASSOCIATED GTPASE 1"/>
    <property type="match status" value="1"/>
</dbReference>
<feature type="binding site" evidence="5">
    <location>
        <begin position="131"/>
        <end position="136"/>
    </location>
    <ligand>
        <name>GTP</name>
        <dbReference type="ChEBI" id="CHEBI:37565"/>
    </ligand>
</feature>
<evidence type="ECO:0000313" key="8">
    <source>
        <dbReference type="Proteomes" id="UP000241201"/>
    </source>
</evidence>
<name>A0A2T3G265_9FIRM</name>
<dbReference type="PANTHER" id="PTHR45782">
    <property type="entry name" value="MITOCHONDRIAL RIBOSOME-ASSOCIATED GTPASE 1"/>
    <property type="match status" value="1"/>
</dbReference>
<dbReference type="InterPro" id="IPR019991">
    <property type="entry name" value="GTP-bd_ribosome_bgen"/>
</dbReference>
<dbReference type="Proteomes" id="UP000241201">
    <property type="component" value="Unassembled WGS sequence"/>
</dbReference>
<dbReference type="GeneID" id="77469925"/>
<dbReference type="PROSITE" id="PS51721">
    <property type="entry name" value="G_CP"/>
    <property type="match status" value="1"/>
</dbReference>
<dbReference type="AlphaFoldDB" id="A0A2T3G265"/>
<dbReference type="InterPro" id="IPR006073">
    <property type="entry name" value="GTP-bd"/>
</dbReference>
<comment type="subcellular location">
    <subcellularLocation>
        <location evidence="4">Cytoplasm</location>
    </subcellularLocation>
</comment>
<dbReference type="InterPro" id="IPR023179">
    <property type="entry name" value="GTP-bd_ortho_bundle_sf"/>
</dbReference>
<dbReference type="EMBL" id="PYLP01000002">
    <property type="protein sequence ID" value="PST41626.1"/>
    <property type="molecule type" value="Genomic_DNA"/>
</dbReference>
<dbReference type="GO" id="GO:0005525">
    <property type="term" value="F:GTP binding"/>
    <property type="evidence" value="ECO:0007669"/>
    <property type="project" value="UniProtKB-KW"/>
</dbReference>
<dbReference type="CDD" id="cd01856">
    <property type="entry name" value="YlqF"/>
    <property type="match status" value="1"/>
</dbReference>
<dbReference type="NCBIfam" id="TIGR03596">
    <property type="entry name" value="GTPase_YlqF"/>
    <property type="match status" value="1"/>
</dbReference>
<dbReference type="GO" id="GO:0003924">
    <property type="term" value="F:GTPase activity"/>
    <property type="evidence" value="ECO:0007669"/>
    <property type="project" value="TreeGrafter"/>
</dbReference>
<dbReference type="SUPFAM" id="SSF52540">
    <property type="entry name" value="P-loop containing nucleoside triphosphate hydrolases"/>
    <property type="match status" value="1"/>
</dbReference>
<comment type="similarity">
    <text evidence="4">Belongs to the TRAFAC class YlqF/YawG GTPase family. MTG1 subfamily.</text>
</comment>
<evidence type="ECO:0000259" key="6">
    <source>
        <dbReference type="PROSITE" id="PS51721"/>
    </source>
</evidence>
<feature type="domain" description="CP-type G" evidence="6">
    <location>
        <begin position="12"/>
        <end position="179"/>
    </location>
</feature>
<gene>
    <name evidence="7" type="primary">ylqF</name>
    <name evidence="7" type="ORF">C7U55_02235</name>
</gene>
<proteinExistence type="inferred from homology"/>
<evidence type="ECO:0000256" key="2">
    <source>
        <dbReference type="ARBA" id="ARBA00022741"/>
    </source>
</evidence>
<dbReference type="Pfam" id="PF01926">
    <property type="entry name" value="MMR_HSR1"/>
    <property type="match status" value="1"/>
</dbReference>
<evidence type="ECO:0000313" key="7">
    <source>
        <dbReference type="EMBL" id="PST41626.1"/>
    </source>
</evidence>
<organism evidence="7 8">
    <name type="scientific">Faecalibacillus faecis</name>
    <dbReference type="NCBI Taxonomy" id="1982628"/>
    <lineage>
        <taxon>Bacteria</taxon>
        <taxon>Bacillati</taxon>
        <taxon>Bacillota</taxon>
        <taxon>Erysipelotrichia</taxon>
        <taxon>Erysipelotrichales</taxon>
        <taxon>Coprobacillaceae</taxon>
        <taxon>Faecalibacillus</taxon>
    </lineage>
</organism>
<dbReference type="Gene3D" id="3.40.50.300">
    <property type="entry name" value="P-loop containing nucleotide triphosphate hydrolases"/>
    <property type="match status" value="1"/>
</dbReference>
<dbReference type="InterPro" id="IPR027417">
    <property type="entry name" value="P-loop_NTPase"/>
</dbReference>
<feature type="binding site" evidence="5">
    <location>
        <position position="175"/>
    </location>
    <ligand>
        <name>GTP</name>
        <dbReference type="ChEBI" id="CHEBI:37565"/>
    </ligand>
</feature>
<comment type="caution">
    <text evidence="7">The sequence shown here is derived from an EMBL/GenBank/DDBJ whole genome shotgun (WGS) entry which is preliminary data.</text>
</comment>
<accession>A0A2T3G265</accession>
<sequence>MAQIQWFPGHMAKAKREIAEKIKLIDIVVELVDARAPYSSKNPLFNGIVNNKPRLIVMTKEDLANPKITKKWIQYYKDHGYYAMSVNLKQFNEYKKIIQVCKEILKDKMEREAKKGLKPRAMRAMVLGIPNVGKSTFINRLAKRKATVTGNKPGVTKAQQIIKVDKDFELFDTPGVLWPKFENETVARNIALIGSIKQQILPREDLFMYAVEHLVKNYPRSVENRYQIEIDLEGDWIEKCYDDIASNKKIKPVRGITDYERVMDMFFTDLFDGAIANVTWELPYE</sequence>
<evidence type="ECO:0000256" key="5">
    <source>
        <dbReference type="PIRSR" id="PIRSR006230-1"/>
    </source>
</evidence>
<evidence type="ECO:0000256" key="4">
    <source>
        <dbReference type="PIRNR" id="PIRNR006230"/>
    </source>
</evidence>
<dbReference type="InterPro" id="IPR016478">
    <property type="entry name" value="GTPase_MTG1"/>
</dbReference>
<dbReference type="InterPro" id="IPR030378">
    <property type="entry name" value="G_CP_dom"/>
</dbReference>
<keyword evidence="4" id="KW-0963">Cytoplasm</keyword>
<dbReference type="GO" id="GO:0005737">
    <property type="term" value="C:cytoplasm"/>
    <property type="evidence" value="ECO:0007669"/>
    <property type="project" value="UniProtKB-SubCell"/>
</dbReference>
<evidence type="ECO:0000256" key="3">
    <source>
        <dbReference type="ARBA" id="ARBA00023134"/>
    </source>
</evidence>
<keyword evidence="8" id="KW-1185">Reference proteome</keyword>
<dbReference type="Gene3D" id="1.10.1580.10">
    <property type="match status" value="1"/>
</dbReference>
<dbReference type="PIRSF" id="PIRSF006230">
    <property type="entry name" value="MG442"/>
    <property type="match status" value="1"/>
</dbReference>
<reference evidence="8" key="1">
    <citation type="submission" date="2018-03" db="EMBL/GenBank/DDBJ databases">
        <title>Lachnoclostridium SNUG30370 gen.nov., sp.nov., isolated from human faeces.</title>
        <authorList>
            <person name="Seo B."/>
            <person name="Jeon K."/>
            <person name="Ko G."/>
        </authorList>
    </citation>
    <scope>NUCLEOTIDE SEQUENCE [LARGE SCALE GENOMIC DNA]</scope>
    <source>
        <strain evidence="8">SNUG30370</strain>
    </source>
</reference>
<keyword evidence="2 4" id="KW-0547">Nucleotide-binding</keyword>
<dbReference type="GO" id="GO:0006412">
    <property type="term" value="P:translation"/>
    <property type="evidence" value="ECO:0007669"/>
    <property type="project" value="TreeGrafter"/>
</dbReference>
<evidence type="ECO:0000256" key="1">
    <source>
        <dbReference type="ARBA" id="ARBA00014898"/>
    </source>
</evidence>
<comment type="function">
    <text evidence="4">Required for a late step of 50S ribosomal subunit assembly. Has GTPase activity.</text>
</comment>
<dbReference type="FunFam" id="3.40.50.300:FF:000590">
    <property type="entry name" value="Ribosome biogenesis GTPase A"/>
    <property type="match status" value="1"/>
</dbReference>
<protein>
    <recommendedName>
        <fullName evidence="1 4">Ribosome biogenesis GTPase A</fullName>
    </recommendedName>
</protein>
<dbReference type="RefSeq" id="WP_106987155.1">
    <property type="nucleotide sequence ID" value="NZ_PYLP01000002.1"/>
</dbReference>
<keyword evidence="3 4" id="KW-0342">GTP-binding</keyword>